<dbReference type="InterPro" id="IPR050469">
    <property type="entry name" value="Diguanylate_Cyclase"/>
</dbReference>
<dbReference type="SUPFAM" id="SSF55073">
    <property type="entry name" value="Nucleotide cyclase"/>
    <property type="match status" value="1"/>
</dbReference>
<organism evidence="6 7">
    <name type="scientific">Marinobacter xiaoshiensis</name>
    <dbReference type="NCBI Taxonomy" id="3073652"/>
    <lineage>
        <taxon>Bacteria</taxon>
        <taxon>Pseudomonadati</taxon>
        <taxon>Pseudomonadota</taxon>
        <taxon>Gammaproteobacteria</taxon>
        <taxon>Pseudomonadales</taxon>
        <taxon>Marinobacteraceae</taxon>
        <taxon>Marinobacter</taxon>
    </lineage>
</organism>
<keyword evidence="4" id="KW-0732">Signal</keyword>
<evidence type="ECO:0000256" key="3">
    <source>
        <dbReference type="SAM" id="Phobius"/>
    </source>
</evidence>
<dbReference type="PROSITE" id="PS50887">
    <property type="entry name" value="GGDEF"/>
    <property type="match status" value="1"/>
</dbReference>
<evidence type="ECO:0000256" key="2">
    <source>
        <dbReference type="ARBA" id="ARBA00034247"/>
    </source>
</evidence>
<protein>
    <recommendedName>
        <fullName evidence="1">diguanylate cyclase</fullName>
        <ecNumber evidence="1">2.7.7.65</ecNumber>
    </recommendedName>
</protein>
<dbReference type="PANTHER" id="PTHR45138:SF9">
    <property type="entry name" value="DIGUANYLATE CYCLASE DGCM-RELATED"/>
    <property type="match status" value="1"/>
</dbReference>
<dbReference type="EC" id="2.7.7.65" evidence="1"/>
<evidence type="ECO:0000256" key="4">
    <source>
        <dbReference type="SAM" id="SignalP"/>
    </source>
</evidence>
<dbReference type="InterPro" id="IPR000160">
    <property type="entry name" value="GGDEF_dom"/>
</dbReference>
<sequence>MSISAHILKALIILFGALCGLVPVASLAAPQPLTEGWEYRWGDIPFTAEGTPDWSLAQQPEQWHAIDFPSNPPGRNGQDQVWYRVTLPAGDWQDPVLYILSIDLIVQVWLDGENIYQYGTFDKDGRGKFEGWPWHKITLPESYENKTLYFRVFSDYTDIGLWGEVSLMDHSELILHILNNSLEALLVAGFSLLVALLALILSLLQGGRKTFTSIALFSLASSVMLLSESSASQLIVPDALMWDYLAAGSYFLLPVGLWLMLDQWLGGTRPPRAISVIWKLHLVYMLGALGLALTGVIGLSFTFPPFDALLLLSLFLMGLITVPRIRLMTKEQQVLVLACGVFSALLVADMAVAHGFMQWVQVPVGLGLLVFILAVVIISLRHYGMTQRALQELTVTLEQQVAERTEKTERLLQREKARAKVLAFENEKSREFAEVVAELQACANLDQAFQVLTEAMPRLCSPIKGMIYRRMACGGYERLALWGYGSALPDLHPVIETLEHMPPPVRLLAGSVEEAEAACRNCQGLVCFSINVEFMNYGPAPESLLLLDAEGISNSGHTEDGAARLMSSINLVVERIGVTLSGLSLKEDLHRFSYEDALTGLKNRRYFDQLFEHEASVALRKELPLSLLLVDIDHFKQFNDTHGHEAGDAALKAFAAILESRFRGSDVVCRYGGEEFVVILPASDIVGASERAEQLREAVRKETVVFEDKDLGFLTISIGVASWPGSTKKPEKLLKLADEMLYKAKAGGRNRVEAFPER</sequence>
<dbReference type="InterPro" id="IPR043128">
    <property type="entry name" value="Rev_trsase/Diguanyl_cyclase"/>
</dbReference>
<evidence type="ECO:0000313" key="7">
    <source>
        <dbReference type="Proteomes" id="UP001267407"/>
    </source>
</evidence>
<dbReference type="PANTHER" id="PTHR45138">
    <property type="entry name" value="REGULATORY COMPONENTS OF SENSORY TRANSDUCTION SYSTEM"/>
    <property type="match status" value="1"/>
</dbReference>
<name>A0ABU2HCF3_9GAMM</name>
<comment type="catalytic activity">
    <reaction evidence="2">
        <text>2 GTP = 3',3'-c-di-GMP + 2 diphosphate</text>
        <dbReference type="Rhea" id="RHEA:24898"/>
        <dbReference type="ChEBI" id="CHEBI:33019"/>
        <dbReference type="ChEBI" id="CHEBI:37565"/>
        <dbReference type="ChEBI" id="CHEBI:58805"/>
        <dbReference type="EC" id="2.7.7.65"/>
    </reaction>
</comment>
<reference evidence="6" key="1">
    <citation type="submission" date="2023-09" db="EMBL/GenBank/DDBJ databases">
        <title>Marinobacter sediminicola sp. nov. and Marinobacter maritimum sp. nov., isolated from marine sediment.</title>
        <authorList>
            <person name="An J."/>
        </authorList>
    </citation>
    <scope>NUCLEOTIDE SEQUENCE</scope>
    <source>
        <strain evidence="6">F60267</strain>
    </source>
</reference>
<comment type="caution">
    <text evidence="6">The sequence shown here is derived from an EMBL/GenBank/DDBJ whole genome shotgun (WGS) entry which is preliminary data.</text>
</comment>
<dbReference type="Proteomes" id="UP001267407">
    <property type="component" value="Unassembled WGS sequence"/>
</dbReference>
<gene>
    <name evidence="6" type="ORF">RKA07_01210</name>
</gene>
<feature type="transmembrane region" description="Helical" evidence="3">
    <location>
        <begin position="184"/>
        <end position="204"/>
    </location>
</feature>
<dbReference type="EMBL" id="JAVMBO010000003">
    <property type="protein sequence ID" value="MDS1308714.1"/>
    <property type="molecule type" value="Genomic_DNA"/>
</dbReference>
<dbReference type="Gene3D" id="3.30.70.270">
    <property type="match status" value="1"/>
</dbReference>
<dbReference type="Pfam" id="PF00990">
    <property type="entry name" value="GGDEF"/>
    <property type="match status" value="1"/>
</dbReference>
<evidence type="ECO:0000256" key="1">
    <source>
        <dbReference type="ARBA" id="ARBA00012528"/>
    </source>
</evidence>
<keyword evidence="3" id="KW-0812">Transmembrane</keyword>
<dbReference type="GO" id="GO:0052621">
    <property type="term" value="F:diguanylate cyclase activity"/>
    <property type="evidence" value="ECO:0007669"/>
    <property type="project" value="UniProtKB-EC"/>
</dbReference>
<keyword evidence="6" id="KW-0548">Nucleotidyltransferase</keyword>
<feature type="transmembrane region" description="Helical" evidence="3">
    <location>
        <begin position="334"/>
        <end position="353"/>
    </location>
</feature>
<feature type="transmembrane region" description="Helical" evidence="3">
    <location>
        <begin position="211"/>
        <end position="227"/>
    </location>
</feature>
<feature type="transmembrane region" description="Helical" evidence="3">
    <location>
        <begin position="309"/>
        <end position="327"/>
    </location>
</feature>
<evidence type="ECO:0000313" key="6">
    <source>
        <dbReference type="EMBL" id="MDS1308714.1"/>
    </source>
</evidence>
<feature type="domain" description="GGDEF" evidence="5">
    <location>
        <begin position="623"/>
        <end position="757"/>
    </location>
</feature>
<keyword evidence="3" id="KW-0472">Membrane</keyword>
<dbReference type="SUPFAM" id="SSF49785">
    <property type="entry name" value="Galactose-binding domain-like"/>
    <property type="match status" value="1"/>
</dbReference>
<dbReference type="InterPro" id="IPR029787">
    <property type="entry name" value="Nucleotide_cyclase"/>
</dbReference>
<dbReference type="SMART" id="SM00267">
    <property type="entry name" value="GGDEF"/>
    <property type="match status" value="1"/>
</dbReference>
<dbReference type="InterPro" id="IPR008979">
    <property type="entry name" value="Galactose-bd-like_sf"/>
</dbReference>
<evidence type="ECO:0000259" key="5">
    <source>
        <dbReference type="PROSITE" id="PS50887"/>
    </source>
</evidence>
<feature type="signal peptide" evidence="4">
    <location>
        <begin position="1"/>
        <end position="28"/>
    </location>
</feature>
<feature type="transmembrane region" description="Helical" evidence="3">
    <location>
        <begin position="282"/>
        <end position="303"/>
    </location>
</feature>
<feature type="transmembrane region" description="Helical" evidence="3">
    <location>
        <begin position="239"/>
        <end position="261"/>
    </location>
</feature>
<feature type="chain" id="PRO_5045960712" description="diguanylate cyclase" evidence="4">
    <location>
        <begin position="29"/>
        <end position="758"/>
    </location>
</feature>
<accession>A0ABU2HCF3</accession>
<proteinExistence type="predicted"/>
<keyword evidence="3" id="KW-1133">Transmembrane helix</keyword>
<dbReference type="NCBIfam" id="TIGR00254">
    <property type="entry name" value="GGDEF"/>
    <property type="match status" value="1"/>
</dbReference>
<keyword evidence="7" id="KW-1185">Reference proteome</keyword>
<dbReference type="CDD" id="cd01949">
    <property type="entry name" value="GGDEF"/>
    <property type="match status" value="1"/>
</dbReference>
<feature type="transmembrane region" description="Helical" evidence="3">
    <location>
        <begin position="359"/>
        <end position="380"/>
    </location>
</feature>
<keyword evidence="6" id="KW-0808">Transferase</keyword>
<dbReference type="RefSeq" id="WP_310965340.1">
    <property type="nucleotide sequence ID" value="NZ_JAVMBO010000003.1"/>
</dbReference>